<evidence type="ECO:0000256" key="1">
    <source>
        <dbReference type="SAM" id="Phobius"/>
    </source>
</evidence>
<dbReference type="EMBL" id="WNKQ01000002">
    <property type="protein sequence ID" value="KAF5853426.1"/>
    <property type="molecule type" value="Genomic_DNA"/>
</dbReference>
<reference evidence="2" key="1">
    <citation type="submission" date="2019-11" db="EMBL/GenBank/DDBJ databases">
        <title>Bipolaris sorokiniana Genome sequencing.</title>
        <authorList>
            <person name="Wang H."/>
        </authorList>
    </citation>
    <scope>NUCLEOTIDE SEQUENCE</scope>
</reference>
<evidence type="ECO:0000313" key="2">
    <source>
        <dbReference type="EMBL" id="KAF5853426.1"/>
    </source>
</evidence>
<feature type="transmembrane region" description="Helical" evidence="1">
    <location>
        <begin position="26"/>
        <end position="45"/>
    </location>
</feature>
<dbReference type="Proteomes" id="UP000624244">
    <property type="component" value="Unassembled WGS sequence"/>
</dbReference>
<keyword evidence="1" id="KW-0812">Transmembrane</keyword>
<evidence type="ECO:0000313" key="3">
    <source>
        <dbReference type="Proteomes" id="UP000624244"/>
    </source>
</evidence>
<accession>A0A8H6DYU7</accession>
<sequence>MFWAGWPNTSVSSSTPDFSWPHSKPFWIILIIASCILLLCILYKLHQNLQCRRRIRGPRNIGLEGRMNIERRMHTEQGMDTQAGLGAGEECSVSRPSRAVTVTRRVSGGSEVSVLPLYERFDEGGVCEVDVRVEKRGRYVYVVREGIKESEARG</sequence>
<comment type="caution">
    <text evidence="2">The sequence shown here is derived from an EMBL/GenBank/DDBJ whole genome shotgun (WGS) entry which is preliminary data.</text>
</comment>
<dbReference type="AlphaFoldDB" id="A0A8H6DYU7"/>
<name>A0A8H6DYU7_COCSA</name>
<proteinExistence type="predicted"/>
<keyword evidence="1" id="KW-1133">Transmembrane helix</keyword>
<keyword evidence="1" id="KW-0472">Membrane</keyword>
<protein>
    <submittedName>
        <fullName evidence="2">Uncharacterized protein</fullName>
    </submittedName>
</protein>
<organism evidence="2 3">
    <name type="scientific">Cochliobolus sativus</name>
    <name type="common">Common root rot and spot blotch fungus</name>
    <name type="synonym">Bipolaris sorokiniana</name>
    <dbReference type="NCBI Taxonomy" id="45130"/>
    <lineage>
        <taxon>Eukaryota</taxon>
        <taxon>Fungi</taxon>
        <taxon>Dikarya</taxon>
        <taxon>Ascomycota</taxon>
        <taxon>Pezizomycotina</taxon>
        <taxon>Dothideomycetes</taxon>
        <taxon>Pleosporomycetidae</taxon>
        <taxon>Pleosporales</taxon>
        <taxon>Pleosporineae</taxon>
        <taxon>Pleosporaceae</taxon>
        <taxon>Bipolaris</taxon>
    </lineage>
</organism>
<gene>
    <name evidence="2" type="ORF">GGP41_001988</name>
</gene>